<dbReference type="CDD" id="cd01449">
    <property type="entry name" value="TST_Repeat_2"/>
    <property type="match status" value="1"/>
</dbReference>
<feature type="domain" description="Rhodanese" evidence="3">
    <location>
        <begin position="72"/>
        <end position="128"/>
    </location>
</feature>
<reference evidence="4 5" key="1">
    <citation type="submission" date="2015-03" db="EMBL/GenBank/DDBJ databases">
        <title>Genome sequence of Pseudoalteromonas aurantia.</title>
        <authorList>
            <person name="Xie B.-B."/>
            <person name="Rong J.-C."/>
            <person name="Qin Q.-L."/>
            <person name="Zhang Y.-Z."/>
        </authorList>
    </citation>
    <scope>NUCLEOTIDE SEQUENCE [LARGE SCALE GENOMIC DNA]</scope>
    <source>
        <strain evidence="4 5">208</strain>
    </source>
</reference>
<comment type="caution">
    <text evidence="4">The sequence shown here is derived from an EMBL/GenBank/DDBJ whole genome shotgun (WGS) entry which is preliminary data.</text>
</comment>
<evidence type="ECO:0000256" key="1">
    <source>
        <dbReference type="ARBA" id="ARBA00022679"/>
    </source>
</evidence>
<protein>
    <submittedName>
        <fullName evidence="4">Thiosulfate/3-mercaptopyruvate sulfurtransferase</fullName>
    </submittedName>
</protein>
<keyword evidence="1" id="KW-0808">Transferase</keyword>
<dbReference type="SMART" id="SM00450">
    <property type="entry name" value="RHOD"/>
    <property type="match status" value="2"/>
</dbReference>
<dbReference type="Proteomes" id="UP000615755">
    <property type="component" value="Unassembled WGS sequence"/>
</dbReference>
<dbReference type="CDD" id="cd01448">
    <property type="entry name" value="TST_Repeat_1"/>
    <property type="match status" value="1"/>
</dbReference>
<dbReference type="InterPro" id="IPR001763">
    <property type="entry name" value="Rhodanese-like_dom"/>
</dbReference>
<dbReference type="RefSeq" id="WP_192505863.1">
    <property type="nucleotide sequence ID" value="NZ_AQGV01000009.1"/>
</dbReference>
<feature type="domain" description="Rhodanese" evidence="3">
    <location>
        <begin position="161"/>
        <end position="274"/>
    </location>
</feature>
<dbReference type="PANTHER" id="PTHR11364">
    <property type="entry name" value="THIOSULFATE SULFERTANSFERASE"/>
    <property type="match status" value="1"/>
</dbReference>
<sequence length="285" mass="31577">MKNVKSCSWVAENLNKVSVFDAGIVKPGMAGPYKPYAVVRGAGRFDISDALSDPKTQLSNMMCNAKQFQSHMRQLGVNQNDTVVLYDDSGLFSAARGWWMLKSMGFEHVFIMDGGLPEWLLHGFPVQQQHSTPNSMGNFTVIQGAGDWQFVERYEVLRTILDESSLLLDARSPLRFSGCEQEPRTGMRSGHIPNSKNLHYNALLTERGLLRSIGELQAQFRLLGCEGKALQFSCGSGVTACILALAADECGYTKLGVYDGSWNEWGNMQFCNELPIRCESGSNLK</sequence>
<dbReference type="InterPro" id="IPR036873">
    <property type="entry name" value="Rhodanese-like_dom_sf"/>
</dbReference>
<dbReference type="PANTHER" id="PTHR11364:SF27">
    <property type="entry name" value="SULFURTRANSFERASE"/>
    <property type="match status" value="1"/>
</dbReference>
<keyword evidence="2" id="KW-0677">Repeat</keyword>
<evidence type="ECO:0000259" key="3">
    <source>
        <dbReference type="PROSITE" id="PS50206"/>
    </source>
</evidence>
<accession>A0ABR9E5M9</accession>
<dbReference type="Gene3D" id="3.40.250.10">
    <property type="entry name" value="Rhodanese-like domain"/>
    <property type="match status" value="2"/>
</dbReference>
<dbReference type="SUPFAM" id="SSF52821">
    <property type="entry name" value="Rhodanese/Cell cycle control phosphatase"/>
    <property type="match status" value="2"/>
</dbReference>
<gene>
    <name evidence="4" type="primary">sseA</name>
    <name evidence="4" type="ORF">PAUR_a3280</name>
</gene>
<evidence type="ECO:0000256" key="2">
    <source>
        <dbReference type="ARBA" id="ARBA00022737"/>
    </source>
</evidence>
<dbReference type="InterPro" id="IPR045078">
    <property type="entry name" value="TST/MPST-like"/>
</dbReference>
<evidence type="ECO:0000313" key="4">
    <source>
        <dbReference type="EMBL" id="MBE0366301.1"/>
    </source>
</evidence>
<organism evidence="4 5">
    <name type="scientific">Pseudoalteromonas aurantia 208</name>
    <dbReference type="NCBI Taxonomy" id="1314867"/>
    <lineage>
        <taxon>Bacteria</taxon>
        <taxon>Pseudomonadati</taxon>
        <taxon>Pseudomonadota</taxon>
        <taxon>Gammaproteobacteria</taxon>
        <taxon>Alteromonadales</taxon>
        <taxon>Pseudoalteromonadaceae</taxon>
        <taxon>Pseudoalteromonas</taxon>
    </lineage>
</organism>
<name>A0ABR9E5M9_9GAMM</name>
<keyword evidence="5" id="KW-1185">Reference proteome</keyword>
<evidence type="ECO:0000313" key="5">
    <source>
        <dbReference type="Proteomes" id="UP000615755"/>
    </source>
</evidence>
<dbReference type="EMBL" id="AQGV01000009">
    <property type="protein sequence ID" value="MBE0366301.1"/>
    <property type="molecule type" value="Genomic_DNA"/>
</dbReference>
<proteinExistence type="predicted"/>
<dbReference type="Pfam" id="PF00581">
    <property type="entry name" value="Rhodanese"/>
    <property type="match status" value="2"/>
</dbReference>
<dbReference type="PROSITE" id="PS50206">
    <property type="entry name" value="RHODANESE_3"/>
    <property type="match status" value="2"/>
</dbReference>